<reference evidence="14 15" key="1">
    <citation type="submission" date="2018-12" db="EMBL/GenBank/DDBJ databases">
        <authorList>
            <person name="Chong R.A."/>
        </authorList>
    </citation>
    <scope>NUCLEOTIDE SEQUENCE [LARGE SCALE GENOMIC DNA]</scope>
    <source>
        <strain evidence="14 15">Mst</strain>
    </source>
</reference>
<comment type="function">
    <text evidence="2 10 12">Catalyzes the transfer of a dimethylallyl group onto the adenine at position 37 in tRNAs that read codons beginning with uridine, leading to the formation of N6-(dimethylallyl)adenosine (i(6)A).</text>
</comment>
<evidence type="ECO:0000256" key="12">
    <source>
        <dbReference type="RuleBase" id="RU003784"/>
    </source>
</evidence>
<dbReference type="GO" id="GO:0052381">
    <property type="term" value="F:tRNA dimethylallyltransferase activity"/>
    <property type="evidence" value="ECO:0007669"/>
    <property type="project" value="UniProtKB-UniRule"/>
</dbReference>
<evidence type="ECO:0000256" key="6">
    <source>
        <dbReference type="ARBA" id="ARBA00022741"/>
    </source>
</evidence>
<dbReference type="NCBIfam" id="TIGR00174">
    <property type="entry name" value="miaA"/>
    <property type="match status" value="1"/>
</dbReference>
<feature type="binding site" evidence="10">
    <location>
        <begin position="16"/>
        <end position="23"/>
    </location>
    <ligand>
        <name>ATP</name>
        <dbReference type="ChEBI" id="CHEBI:30616"/>
    </ligand>
</feature>
<evidence type="ECO:0000256" key="8">
    <source>
        <dbReference type="ARBA" id="ARBA00022842"/>
    </source>
</evidence>
<protein>
    <recommendedName>
        <fullName evidence="10">tRNA dimethylallyltransferase</fullName>
        <ecNumber evidence="10">2.5.1.75</ecNumber>
    </recommendedName>
    <alternativeName>
        <fullName evidence="10">Dimethylallyl diphosphate:tRNA dimethylallyltransferase</fullName>
        <shortName evidence="10">DMAPP:tRNA dimethylallyltransferase</shortName>
        <shortName evidence="10">DMATase</shortName>
    </alternativeName>
    <alternativeName>
        <fullName evidence="10">Isopentenyl-diphosphate:tRNA isopentenyltransferase</fullName>
        <shortName evidence="10">IPP transferase</shortName>
        <shortName evidence="10">IPPT</shortName>
        <shortName evidence="10">IPTase</shortName>
    </alternativeName>
</protein>
<keyword evidence="4 10" id="KW-0808">Transferase</keyword>
<feature type="site" description="Interaction with substrate tRNA" evidence="10">
    <location>
        <position position="129"/>
    </location>
</feature>
<dbReference type="AlphaFoldDB" id="A0A4D6YFW9"/>
<dbReference type="InterPro" id="IPR039657">
    <property type="entry name" value="Dimethylallyltransferase"/>
</dbReference>
<sequence>MNFNNRDKKIVIFLMGPTACGKSQVAINLRKHLPIELISVDSALIYKGMDIGTDKPSIFDLLNHPHRLINIKDPIESYSASEFLNDALSEISDIIKSNKIPCLVGGTMFYYKTLLKGLPILPPSNFKIREYLLQKKIEKNFLHEQLLLVDPISAIRIHKNDHQRLLRALEIFYISGKNLTELTNENNYKLPYTVVQFAIIPPNKNWINEKIKLRVKRILNANFQKEVETLFFRGDLSLKLPSIRCIGYRQMWKYLEYKISYRDMFYEIIYATRKLAKHQLTWLNKWKNINILKSDLNAIQIITKIFKIIINKISI</sequence>
<evidence type="ECO:0000256" key="5">
    <source>
        <dbReference type="ARBA" id="ARBA00022694"/>
    </source>
</evidence>
<evidence type="ECO:0000256" key="11">
    <source>
        <dbReference type="RuleBase" id="RU003783"/>
    </source>
</evidence>
<dbReference type="EC" id="2.5.1.75" evidence="10"/>
<name>A0A4D6YFW9_9GAMM</name>
<evidence type="ECO:0000256" key="13">
    <source>
        <dbReference type="RuleBase" id="RU003785"/>
    </source>
</evidence>
<dbReference type="GO" id="GO:0006400">
    <property type="term" value="P:tRNA modification"/>
    <property type="evidence" value="ECO:0007669"/>
    <property type="project" value="TreeGrafter"/>
</dbReference>
<feature type="region of interest" description="Interaction with substrate tRNA" evidence="10">
    <location>
        <begin position="41"/>
        <end position="44"/>
    </location>
</feature>
<evidence type="ECO:0000256" key="1">
    <source>
        <dbReference type="ARBA" id="ARBA00001946"/>
    </source>
</evidence>
<comment type="caution">
    <text evidence="10">Lacks conserved residue(s) required for the propagation of feature annotation.</text>
</comment>
<dbReference type="Gene3D" id="3.40.50.300">
    <property type="entry name" value="P-loop containing nucleotide triphosphate hydrolases"/>
    <property type="match status" value="1"/>
</dbReference>
<dbReference type="PANTHER" id="PTHR11088">
    <property type="entry name" value="TRNA DIMETHYLALLYLTRANSFERASE"/>
    <property type="match status" value="1"/>
</dbReference>
<evidence type="ECO:0000256" key="7">
    <source>
        <dbReference type="ARBA" id="ARBA00022840"/>
    </source>
</evidence>
<evidence type="ECO:0000256" key="4">
    <source>
        <dbReference type="ARBA" id="ARBA00022679"/>
    </source>
</evidence>
<comment type="catalytic activity">
    <reaction evidence="9 10 11">
        <text>adenosine(37) in tRNA + dimethylallyl diphosphate = N(6)-dimethylallyladenosine(37) in tRNA + diphosphate</text>
        <dbReference type="Rhea" id="RHEA:26482"/>
        <dbReference type="Rhea" id="RHEA-COMP:10162"/>
        <dbReference type="Rhea" id="RHEA-COMP:10375"/>
        <dbReference type="ChEBI" id="CHEBI:33019"/>
        <dbReference type="ChEBI" id="CHEBI:57623"/>
        <dbReference type="ChEBI" id="CHEBI:74411"/>
        <dbReference type="ChEBI" id="CHEBI:74415"/>
        <dbReference type="EC" id="2.5.1.75"/>
    </reaction>
</comment>
<dbReference type="OrthoDB" id="9776390at2"/>
<evidence type="ECO:0000256" key="10">
    <source>
        <dbReference type="HAMAP-Rule" id="MF_00185"/>
    </source>
</evidence>
<feature type="binding site" evidence="10">
    <location>
        <begin position="18"/>
        <end position="23"/>
    </location>
    <ligand>
        <name>substrate</name>
    </ligand>
</feature>
<dbReference type="InterPro" id="IPR018022">
    <property type="entry name" value="IPT"/>
</dbReference>
<evidence type="ECO:0000256" key="2">
    <source>
        <dbReference type="ARBA" id="ARBA00003213"/>
    </source>
</evidence>
<evidence type="ECO:0000256" key="3">
    <source>
        <dbReference type="ARBA" id="ARBA00005842"/>
    </source>
</evidence>
<dbReference type="GO" id="GO:0005524">
    <property type="term" value="F:ATP binding"/>
    <property type="evidence" value="ECO:0007669"/>
    <property type="project" value="UniProtKB-UniRule"/>
</dbReference>
<dbReference type="Pfam" id="PF01715">
    <property type="entry name" value="IPPT"/>
    <property type="match status" value="1"/>
</dbReference>
<gene>
    <name evidence="10 14" type="primary">miaA</name>
    <name evidence="14" type="ORF">D9V75_02765</name>
</gene>
<dbReference type="EMBL" id="CP034861">
    <property type="protein sequence ID" value="QCI24600.1"/>
    <property type="molecule type" value="Genomic_DNA"/>
</dbReference>
<evidence type="ECO:0000313" key="15">
    <source>
        <dbReference type="Proteomes" id="UP000298673"/>
    </source>
</evidence>
<organism evidence="14 15">
    <name type="scientific">Buchnera aphidicola</name>
    <name type="common">Muscaphis stroyani</name>
    <dbReference type="NCBI Taxonomy" id="1241869"/>
    <lineage>
        <taxon>Bacteria</taxon>
        <taxon>Pseudomonadati</taxon>
        <taxon>Pseudomonadota</taxon>
        <taxon>Gammaproteobacteria</taxon>
        <taxon>Enterobacterales</taxon>
        <taxon>Erwiniaceae</taxon>
        <taxon>Buchnera</taxon>
    </lineage>
</organism>
<accession>A0A4D6YFW9</accession>
<comment type="subunit">
    <text evidence="10">Monomer.</text>
</comment>
<comment type="similarity">
    <text evidence="3 10 13">Belongs to the IPP transferase family.</text>
</comment>
<keyword evidence="6 10" id="KW-0547">Nucleotide-binding</keyword>
<proteinExistence type="inferred from homology"/>
<reference evidence="14 15" key="2">
    <citation type="submission" date="2019-05" db="EMBL/GenBank/DDBJ databases">
        <title>Genome evolution of the obligate endosymbiont Buchnera aphidicola.</title>
        <authorList>
            <person name="Moran N.A."/>
        </authorList>
    </citation>
    <scope>NUCLEOTIDE SEQUENCE [LARGE SCALE GENOMIC DNA]</scope>
    <source>
        <strain evidence="14 15">Mst</strain>
    </source>
</reference>
<evidence type="ECO:0000256" key="9">
    <source>
        <dbReference type="ARBA" id="ARBA00049563"/>
    </source>
</evidence>
<dbReference type="Proteomes" id="UP000298673">
    <property type="component" value="Chromosome"/>
</dbReference>
<dbReference type="Gene3D" id="1.10.20.140">
    <property type="match status" value="1"/>
</dbReference>
<keyword evidence="8 10" id="KW-0460">Magnesium</keyword>
<dbReference type="SUPFAM" id="SSF52540">
    <property type="entry name" value="P-loop containing nucleoside triphosphate hydrolases"/>
    <property type="match status" value="1"/>
</dbReference>
<keyword evidence="5 10" id="KW-0819">tRNA processing</keyword>
<dbReference type="HAMAP" id="MF_00185">
    <property type="entry name" value="IPP_trans"/>
    <property type="match status" value="1"/>
</dbReference>
<evidence type="ECO:0000313" key="14">
    <source>
        <dbReference type="EMBL" id="QCI24600.1"/>
    </source>
</evidence>
<dbReference type="InterPro" id="IPR027417">
    <property type="entry name" value="P-loop_NTPase"/>
</dbReference>
<keyword evidence="7 10" id="KW-0067">ATP-binding</keyword>
<dbReference type="PANTHER" id="PTHR11088:SF60">
    <property type="entry name" value="TRNA DIMETHYLALLYLTRANSFERASE"/>
    <property type="match status" value="1"/>
</dbReference>
<feature type="site" description="Interaction with substrate tRNA" evidence="10">
    <location>
        <position position="107"/>
    </location>
</feature>
<feature type="region of interest" description="Interaction with substrate tRNA" evidence="10">
    <location>
        <begin position="163"/>
        <end position="167"/>
    </location>
</feature>
<comment type="cofactor">
    <cofactor evidence="1 10">
        <name>Mg(2+)</name>
        <dbReference type="ChEBI" id="CHEBI:18420"/>
    </cofactor>
</comment>